<protein>
    <submittedName>
        <fullName evidence="1">Uncharacterized protein</fullName>
    </submittedName>
</protein>
<gene>
    <name evidence="1" type="ORF">FSB_LOCUS8188</name>
</gene>
<organism evidence="1">
    <name type="scientific">Fagus sylvatica</name>
    <name type="common">Beechnut</name>
    <dbReference type="NCBI Taxonomy" id="28930"/>
    <lineage>
        <taxon>Eukaryota</taxon>
        <taxon>Viridiplantae</taxon>
        <taxon>Streptophyta</taxon>
        <taxon>Embryophyta</taxon>
        <taxon>Tracheophyta</taxon>
        <taxon>Spermatophyta</taxon>
        <taxon>Magnoliopsida</taxon>
        <taxon>eudicotyledons</taxon>
        <taxon>Gunneridae</taxon>
        <taxon>Pentapetalae</taxon>
        <taxon>rosids</taxon>
        <taxon>fabids</taxon>
        <taxon>Fagales</taxon>
        <taxon>Fagaceae</taxon>
        <taxon>Fagus</taxon>
    </lineage>
</organism>
<sequence length="150" mass="17039">MDVLLYSREKKIKVLIFNGGEKEFNASTPVEMITSGPYNDFKLVHHAQPYSPLPPNTMLEPGEVYYLVPLLAQPHYPQISSKTADHETCKRRKIKIVVTKKQLDLLLRSTKKFQSEYISVRSLGGFRVGDGVSGNGSHPWLSFLRCIVFE</sequence>
<evidence type="ECO:0000313" key="1">
    <source>
        <dbReference type="EMBL" id="SPC80306.1"/>
    </source>
</evidence>
<dbReference type="AlphaFoldDB" id="A0A2N9EN93"/>
<reference evidence="1" key="1">
    <citation type="submission" date="2018-02" db="EMBL/GenBank/DDBJ databases">
        <authorList>
            <person name="Cohen D.B."/>
            <person name="Kent A.D."/>
        </authorList>
    </citation>
    <scope>NUCLEOTIDE SEQUENCE</scope>
</reference>
<proteinExistence type="predicted"/>
<accession>A0A2N9EN93</accession>
<dbReference type="EMBL" id="OIVN01000444">
    <property type="protein sequence ID" value="SPC80306.1"/>
    <property type="molecule type" value="Genomic_DNA"/>
</dbReference>
<name>A0A2N9EN93_FAGSY</name>